<dbReference type="PANTHER" id="PTHR10155">
    <property type="entry name" value="PHOSPHATIDYLINOSITOL 3-KINASE REGULATORY SUBUNIT"/>
    <property type="match status" value="1"/>
</dbReference>
<dbReference type="InterPro" id="IPR036860">
    <property type="entry name" value="SH2_dom_sf"/>
</dbReference>
<dbReference type="Gene3D" id="3.30.505.10">
    <property type="entry name" value="SH2 domain"/>
    <property type="match status" value="2"/>
</dbReference>
<dbReference type="PROSITE" id="PS50001">
    <property type="entry name" value="SH2"/>
    <property type="match status" value="2"/>
</dbReference>
<dbReference type="AlphaFoldDB" id="A0A9D4S7Q4"/>
<dbReference type="GO" id="GO:0005942">
    <property type="term" value="C:phosphatidylinositol 3-kinase complex"/>
    <property type="evidence" value="ECO:0007669"/>
    <property type="project" value="TreeGrafter"/>
</dbReference>
<feature type="domain" description="SH2" evidence="3">
    <location>
        <begin position="47"/>
        <end position="140"/>
    </location>
</feature>
<feature type="domain" description="SH2" evidence="3">
    <location>
        <begin position="302"/>
        <end position="407"/>
    </location>
</feature>
<comment type="caution">
    <text evidence="4">The sequence shown here is derived from an EMBL/GenBank/DDBJ whole genome shotgun (WGS) entry which is preliminary data.</text>
</comment>
<evidence type="ECO:0000313" key="5">
    <source>
        <dbReference type="Proteomes" id="UP000828390"/>
    </source>
</evidence>
<proteinExistence type="predicted"/>
<dbReference type="SMART" id="SM00252">
    <property type="entry name" value="SH2"/>
    <property type="match status" value="2"/>
</dbReference>
<dbReference type="EMBL" id="JAIWYP010000001">
    <property type="protein sequence ID" value="KAH3892877.1"/>
    <property type="molecule type" value="Genomic_DNA"/>
</dbReference>
<organism evidence="4 5">
    <name type="scientific">Dreissena polymorpha</name>
    <name type="common">Zebra mussel</name>
    <name type="synonym">Mytilus polymorpha</name>
    <dbReference type="NCBI Taxonomy" id="45954"/>
    <lineage>
        <taxon>Eukaryota</taxon>
        <taxon>Metazoa</taxon>
        <taxon>Spiralia</taxon>
        <taxon>Lophotrochozoa</taxon>
        <taxon>Mollusca</taxon>
        <taxon>Bivalvia</taxon>
        <taxon>Autobranchia</taxon>
        <taxon>Heteroconchia</taxon>
        <taxon>Euheterodonta</taxon>
        <taxon>Imparidentia</taxon>
        <taxon>Neoheterodontei</taxon>
        <taxon>Myida</taxon>
        <taxon>Dreissenoidea</taxon>
        <taxon>Dreissenidae</taxon>
        <taxon>Dreissena</taxon>
    </lineage>
</organism>
<evidence type="ECO:0000313" key="4">
    <source>
        <dbReference type="EMBL" id="KAH3892877.1"/>
    </source>
</evidence>
<dbReference type="PANTHER" id="PTHR10155:SF10">
    <property type="entry name" value="PI3K21B, ISOFORM B"/>
    <property type="match status" value="1"/>
</dbReference>
<evidence type="ECO:0000259" key="3">
    <source>
        <dbReference type="PROSITE" id="PS50001"/>
    </source>
</evidence>
<dbReference type="OrthoDB" id="3175255at2759"/>
<dbReference type="GO" id="GO:0046854">
    <property type="term" value="P:phosphatidylinositol phosphate biosynthetic process"/>
    <property type="evidence" value="ECO:0007669"/>
    <property type="project" value="TreeGrafter"/>
</dbReference>
<name>A0A9D4S7Q4_DREPO</name>
<dbReference type="Pfam" id="PF16454">
    <property type="entry name" value="PI3K_P85_iSH2"/>
    <property type="match status" value="1"/>
</dbReference>
<evidence type="ECO:0000256" key="1">
    <source>
        <dbReference type="ARBA" id="ARBA00022999"/>
    </source>
</evidence>
<dbReference type="SUPFAM" id="SSF55550">
    <property type="entry name" value="SH2 domain"/>
    <property type="match status" value="2"/>
</dbReference>
<reference evidence="4" key="2">
    <citation type="submission" date="2020-11" db="EMBL/GenBank/DDBJ databases">
        <authorList>
            <person name="McCartney M.A."/>
            <person name="Auch B."/>
            <person name="Kono T."/>
            <person name="Mallez S."/>
            <person name="Becker A."/>
            <person name="Gohl D.M."/>
            <person name="Silverstein K.A.T."/>
            <person name="Koren S."/>
            <person name="Bechman K.B."/>
            <person name="Herman A."/>
            <person name="Abrahante J.E."/>
            <person name="Garbe J."/>
        </authorList>
    </citation>
    <scope>NUCLEOTIDE SEQUENCE</scope>
    <source>
        <strain evidence="4">Duluth1</strain>
        <tissue evidence="4">Whole animal</tissue>
    </source>
</reference>
<accession>A0A9D4S7Q4</accession>
<evidence type="ECO:0000256" key="2">
    <source>
        <dbReference type="PROSITE-ProRule" id="PRU00191"/>
    </source>
</evidence>
<dbReference type="PRINTS" id="PR00401">
    <property type="entry name" value="SH2DOMAIN"/>
</dbReference>
<reference evidence="4" key="1">
    <citation type="journal article" date="2019" name="bioRxiv">
        <title>The Genome of the Zebra Mussel, Dreissena polymorpha: A Resource for Invasive Species Research.</title>
        <authorList>
            <person name="McCartney M.A."/>
            <person name="Auch B."/>
            <person name="Kono T."/>
            <person name="Mallez S."/>
            <person name="Zhang Y."/>
            <person name="Obille A."/>
            <person name="Becker A."/>
            <person name="Abrahante J.E."/>
            <person name="Garbe J."/>
            <person name="Badalamenti J.P."/>
            <person name="Herman A."/>
            <person name="Mangelson H."/>
            <person name="Liachko I."/>
            <person name="Sullivan S."/>
            <person name="Sone E.D."/>
            <person name="Koren S."/>
            <person name="Silverstein K.A.T."/>
            <person name="Beckman K.B."/>
            <person name="Gohl D.M."/>
        </authorList>
    </citation>
    <scope>NUCLEOTIDE SEQUENCE</scope>
    <source>
        <strain evidence="4">Duluth1</strain>
        <tissue evidence="4">Whole animal</tissue>
    </source>
</reference>
<keyword evidence="5" id="KW-1185">Reference proteome</keyword>
<sequence>MAEPNMYVQLTGLSLDPRYDDGEIYANTPSSAPAPVSSEPYGLELDYYYGDISKSEVNELLMGKPDGSFLVRDASTPGDYTLTLKKGGANKLIKIYNCVGKFGFSDPYEFDSLKDLIDYHRVNSLQSYNPSLDMKLLYPVTREVKRDSFGDDSKRKQDYRELVEKLRCEEYELGHMYEEQEICLQDLNENTKLLEALEMTVAVYTEQVERHREFHGDVAAGELNKVHHNFSALLERRREIGEYKEQVDQVLKQIVQENRIITANIKDKKESVVKLSKDKLRKQRYLVETGLLPHSVEETWYVECTRDEAEKLLMHSDPMDPHYRQFSDTGTFLVRKGEKNGTDCYAISIVFDGKISHLKIFYDEIHGYGLSAQNSSHPSLIDLVLYYEQTSLETLYKKVKSRLLYPYKSMESFKYYDAEPIYN</sequence>
<dbReference type="Pfam" id="PF00017">
    <property type="entry name" value="SH2"/>
    <property type="match status" value="2"/>
</dbReference>
<dbReference type="InterPro" id="IPR000980">
    <property type="entry name" value="SH2"/>
</dbReference>
<dbReference type="Gene3D" id="1.10.287.1490">
    <property type="match status" value="1"/>
</dbReference>
<dbReference type="Proteomes" id="UP000828390">
    <property type="component" value="Unassembled WGS sequence"/>
</dbReference>
<dbReference type="GO" id="GO:0046935">
    <property type="term" value="F:1-phosphatidylinositol-3-kinase regulator activity"/>
    <property type="evidence" value="ECO:0007669"/>
    <property type="project" value="TreeGrafter"/>
</dbReference>
<dbReference type="PRINTS" id="PR00678">
    <property type="entry name" value="PI3KINASEP85"/>
</dbReference>
<gene>
    <name evidence="4" type="ORF">DPMN_017010</name>
</gene>
<keyword evidence="1 2" id="KW-0727">SH2 domain</keyword>
<dbReference type="InterPro" id="IPR032498">
    <property type="entry name" value="PI3K_P85_iSH2"/>
</dbReference>
<protein>
    <recommendedName>
        <fullName evidence="3">SH2 domain-containing protein</fullName>
    </recommendedName>
</protein>